<dbReference type="Proteomes" id="UP001144978">
    <property type="component" value="Unassembled WGS sequence"/>
</dbReference>
<protein>
    <submittedName>
        <fullName evidence="1">Uncharacterized protein</fullName>
    </submittedName>
</protein>
<sequence>MCQRTAPCHRATLRHIVRLLIDDLVNVLKSMLAFPFTHSNIPQEPNLGGFRTSVSDQSKQKRSAYRGLFSGWDLMWTIKLPFITQDPLERIVEDKHAAQKLT</sequence>
<dbReference type="EMBL" id="JANSHE010003984">
    <property type="protein sequence ID" value="KAJ2982261.1"/>
    <property type="molecule type" value="Genomic_DNA"/>
</dbReference>
<evidence type="ECO:0000313" key="1">
    <source>
        <dbReference type="EMBL" id="KAJ2982261.1"/>
    </source>
</evidence>
<organism evidence="1 2">
    <name type="scientific">Trametes sanguinea</name>
    <dbReference type="NCBI Taxonomy" id="158606"/>
    <lineage>
        <taxon>Eukaryota</taxon>
        <taxon>Fungi</taxon>
        <taxon>Dikarya</taxon>
        <taxon>Basidiomycota</taxon>
        <taxon>Agaricomycotina</taxon>
        <taxon>Agaricomycetes</taxon>
        <taxon>Polyporales</taxon>
        <taxon>Polyporaceae</taxon>
        <taxon>Trametes</taxon>
    </lineage>
</organism>
<gene>
    <name evidence="1" type="ORF">NUW54_g10773</name>
</gene>
<comment type="caution">
    <text evidence="1">The sequence shown here is derived from an EMBL/GenBank/DDBJ whole genome shotgun (WGS) entry which is preliminary data.</text>
</comment>
<accession>A0ACC1NTT9</accession>
<name>A0ACC1NTT9_9APHY</name>
<evidence type="ECO:0000313" key="2">
    <source>
        <dbReference type="Proteomes" id="UP001144978"/>
    </source>
</evidence>
<keyword evidence="2" id="KW-1185">Reference proteome</keyword>
<reference evidence="1" key="1">
    <citation type="submission" date="2022-08" db="EMBL/GenBank/DDBJ databases">
        <title>Genome Sequence of Pycnoporus sanguineus.</title>
        <authorList>
            <person name="Buettner E."/>
        </authorList>
    </citation>
    <scope>NUCLEOTIDE SEQUENCE</scope>
    <source>
        <strain evidence="1">CG-C14</strain>
    </source>
</reference>
<proteinExistence type="predicted"/>